<feature type="compositionally biased region" description="Polar residues" evidence="1">
    <location>
        <begin position="83"/>
        <end position="95"/>
    </location>
</feature>
<proteinExistence type="predicted"/>
<dbReference type="EnsemblMetazoa" id="CapteT202889">
    <property type="protein sequence ID" value="CapteP202889"/>
    <property type="gene ID" value="CapteG202889"/>
</dbReference>
<organism evidence="3">
    <name type="scientific">Capitella teleta</name>
    <name type="common">Polychaete worm</name>
    <dbReference type="NCBI Taxonomy" id="283909"/>
    <lineage>
        <taxon>Eukaryota</taxon>
        <taxon>Metazoa</taxon>
        <taxon>Spiralia</taxon>
        <taxon>Lophotrochozoa</taxon>
        <taxon>Annelida</taxon>
        <taxon>Polychaeta</taxon>
        <taxon>Sedentaria</taxon>
        <taxon>Scolecida</taxon>
        <taxon>Capitellidae</taxon>
        <taxon>Capitella</taxon>
    </lineage>
</organism>
<protein>
    <submittedName>
        <fullName evidence="3 4">Uncharacterized protein</fullName>
    </submittedName>
</protein>
<dbReference type="EMBL" id="KB308542">
    <property type="protein sequence ID" value="ELT97528.1"/>
    <property type="molecule type" value="Genomic_DNA"/>
</dbReference>
<keyword evidence="2" id="KW-0812">Transmembrane</keyword>
<gene>
    <name evidence="3" type="ORF">CAPTEDRAFT_202889</name>
</gene>
<feature type="non-terminal residue" evidence="3">
    <location>
        <position position="1"/>
    </location>
</feature>
<keyword evidence="2" id="KW-0472">Membrane</keyword>
<keyword evidence="5" id="KW-1185">Reference proteome</keyword>
<dbReference type="Proteomes" id="UP000014760">
    <property type="component" value="Unassembled WGS sequence"/>
</dbReference>
<reference evidence="3 5" key="2">
    <citation type="journal article" date="2013" name="Nature">
        <title>Insights into bilaterian evolution from three spiralian genomes.</title>
        <authorList>
            <person name="Simakov O."/>
            <person name="Marletaz F."/>
            <person name="Cho S.J."/>
            <person name="Edsinger-Gonzales E."/>
            <person name="Havlak P."/>
            <person name="Hellsten U."/>
            <person name="Kuo D.H."/>
            <person name="Larsson T."/>
            <person name="Lv J."/>
            <person name="Arendt D."/>
            <person name="Savage R."/>
            <person name="Osoegawa K."/>
            <person name="de Jong P."/>
            <person name="Grimwood J."/>
            <person name="Chapman J.A."/>
            <person name="Shapiro H."/>
            <person name="Aerts A."/>
            <person name="Otillar R.P."/>
            <person name="Terry A.Y."/>
            <person name="Boore J.L."/>
            <person name="Grigoriev I.V."/>
            <person name="Lindberg D.R."/>
            <person name="Seaver E.C."/>
            <person name="Weisblat D.A."/>
            <person name="Putnam N.H."/>
            <person name="Rokhsar D.S."/>
        </authorList>
    </citation>
    <scope>NUCLEOTIDE SEQUENCE</scope>
    <source>
        <strain evidence="3 5">I ESC-2004</strain>
    </source>
</reference>
<feature type="region of interest" description="Disordered" evidence="1">
    <location>
        <begin position="70"/>
        <end position="103"/>
    </location>
</feature>
<accession>R7TUD9</accession>
<evidence type="ECO:0000256" key="1">
    <source>
        <dbReference type="SAM" id="MobiDB-lite"/>
    </source>
</evidence>
<reference evidence="5" key="1">
    <citation type="submission" date="2012-12" db="EMBL/GenBank/DDBJ databases">
        <authorList>
            <person name="Hellsten U."/>
            <person name="Grimwood J."/>
            <person name="Chapman J.A."/>
            <person name="Shapiro H."/>
            <person name="Aerts A."/>
            <person name="Otillar R.P."/>
            <person name="Terry A.Y."/>
            <person name="Boore J.L."/>
            <person name="Simakov O."/>
            <person name="Marletaz F."/>
            <person name="Cho S.-J."/>
            <person name="Edsinger-Gonzales E."/>
            <person name="Havlak P."/>
            <person name="Kuo D.-H."/>
            <person name="Larsson T."/>
            <person name="Lv J."/>
            <person name="Arendt D."/>
            <person name="Savage R."/>
            <person name="Osoegawa K."/>
            <person name="de Jong P."/>
            <person name="Lindberg D.R."/>
            <person name="Seaver E.C."/>
            <person name="Weisblat D.A."/>
            <person name="Putnam N.H."/>
            <person name="Grigoriev I.V."/>
            <person name="Rokhsar D.S."/>
        </authorList>
    </citation>
    <scope>NUCLEOTIDE SEQUENCE</scope>
    <source>
        <strain evidence="5">I ESC-2004</strain>
    </source>
</reference>
<dbReference type="HOGENOM" id="CLU_859348_0_0_1"/>
<dbReference type="STRING" id="283909.R7TUD9"/>
<sequence length="324" mass="35142">LVKSGVTVHSVTTIKSPIDLDGLSSRTNGRQFLLASDDAQSSDISTALRYIAESVDDSCHYTAETDWNSAGRQPIITGDTGESGKNTTKSGLRSTGRSKRAALGKGLGGRNLLLYRIKDLVVSGYNQQTSSVTLEWTAVGEEAASACEYELRYGLNGTEARKDFVDMSLVTKEMVISGDLENPQPSGAREVLQISLPSGKAYYTFGIVIIDKKLRKSRSEVSNFVSVNFNTHTSTPTATEARTFVQTSPGFLDSTFAIHISIICAVALFMALVAVYIRCRPSRMSKAAEKPSYEENDSADADTKLLSRALAETQRLSHVDQTMV</sequence>
<reference evidence="4" key="3">
    <citation type="submission" date="2015-06" db="UniProtKB">
        <authorList>
            <consortium name="EnsemblMetazoa"/>
        </authorList>
    </citation>
    <scope>IDENTIFICATION</scope>
</reference>
<keyword evidence="2" id="KW-1133">Transmembrane helix</keyword>
<dbReference type="AlphaFoldDB" id="R7TUD9"/>
<feature type="transmembrane region" description="Helical" evidence="2">
    <location>
        <begin position="256"/>
        <end position="277"/>
    </location>
</feature>
<evidence type="ECO:0000256" key="2">
    <source>
        <dbReference type="SAM" id="Phobius"/>
    </source>
</evidence>
<evidence type="ECO:0000313" key="3">
    <source>
        <dbReference type="EMBL" id="ELT97528.1"/>
    </source>
</evidence>
<evidence type="ECO:0000313" key="5">
    <source>
        <dbReference type="Proteomes" id="UP000014760"/>
    </source>
</evidence>
<dbReference type="OrthoDB" id="6083221at2759"/>
<dbReference type="EMBL" id="AMQN01010869">
    <property type="status" value="NOT_ANNOTATED_CDS"/>
    <property type="molecule type" value="Genomic_DNA"/>
</dbReference>
<evidence type="ECO:0000313" key="4">
    <source>
        <dbReference type="EnsemblMetazoa" id="CapteP202889"/>
    </source>
</evidence>
<name>R7TUD9_CAPTE</name>